<dbReference type="InterPro" id="IPR050579">
    <property type="entry name" value="PMP-22/EMP/MP20-like"/>
</dbReference>
<feature type="compositionally biased region" description="Gly residues" evidence="5">
    <location>
        <begin position="200"/>
        <end position="212"/>
    </location>
</feature>
<comment type="caution">
    <text evidence="7">The sequence shown here is derived from an EMBL/GenBank/DDBJ whole genome shotgun (WGS) entry which is preliminary data.</text>
</comment>
<dbReference type="EMBL" id="JBAMIC010000002">
    <property type="protein sequence ID" value="KAK7111939.1"/>
    <property type="molecule type" value="Genomic_DNA"/>
</dbReference>
<feature type="region of interest" description="Disordered" evidence="5">
    <location>
        <begin position="184"/>
        <end position="329"/>
    </location>
</feature>
<feature type="transmembrane region" description="Helical" evidence="6">
    <location>
        <begin position="111"/>
        <end position="134"/>
    </location>
</feature>
<reference evidence="7 8" key="1">
    <citation type="submission" date="2024-02" db="EMBL/GenBank/DDBJ databases">
        <title>Chromosome-scale genome assembly of the rough periwinkle Littorina saxatilis.</title>
        <authorList>
            <person name="De Jode A."/>
            <person name="Faria R."/>
            <person name="Formenti G."/>
            <person name="Sims Y."/>
            <person name="Smith T.P."/>
            <person name="Tracey A."/>
            <person name="Wood J.M.D."/>
            <person name="Zagrodzka Z.B."/>
            <person name="Johannesson K."/>
            <person name="Butlin R.K."/>
            <person name="Leder E.H."/>
        </authorList>
    </citation>
    <scope>NUCLEOTIDE SEQUENCE [LARGE SCALE GENOMIC DNA]</scope>
    <source>
        <strain evidence="7">Snail1</strain>
        <tissue evidence="7">Muscle</tissue>
    </source>
</reference>
<dbReference type="GO" id="GO:0005886">
    <property type="term" value="C:plasma membrane"/>
    <property type="evidence" value="ECO:0007669"/>
    <property type="project" value="TreeGrafter"/>
</dbReference>
<gene>
    <name evidence="7" type="ORF">V1264_011479</name>
</gene>
<dbReference type="AlphaFoldDB" id="A0AAN9BVQ3"/>
<evidence type="ECO:0000256" key="6">
    <source>
        <dbReference type="SAM" id="Phobius"/>
    </source>
</evidence>
<comment type="subcellular location">
    <subcellularLocation>
        <location evidence="1">Membrane</location>
        <topology evidence="1">Multi-pass membrane protein</topology>
    </subcellularLocation>
</comment>
<sequence>MASTEEEKRKQAYIHLGGYALLILGFIFFTVGFATGGWLSSNYGGGNPSHEYGLWVYCYGDYCNWTSAMPSWMKATKAMQTMAIMCYLLGILLAFFFHCMEQTMSNPPFKAEPVVLDGFVIAGNILCFIGIIVYGSKGNKEGDLKYSYALSTFSLFLTTPGILMVALTRSKVTSKSTVAPAIATTTTSAHFPQPGTQSNSGGGGGGGGGGYAGQHHNGQGQHNPSSYGQGQHASSSGGGATRNASYPYGRGIAGGEGGDLPYPMHPEGPNNPAPAHSSVAMPEPGPIGGGGRGSRLPPISGAHPSAPLPPSDEEAPPSYFEATGGYSQR</sequence>
<evidence type="ECO:0000313" key="7">
    <source>
        <dbReference type="EMBL" id="KAK7111939.1"/>
    </source>
</evidence>
<keyword evidence="8" id="KW-1185">Reference proteome</keyword>
<keyword evidence="2 6" id="KW-0812">Transmembrane</keyword>
<evidence type="ECO:0000256" key="3">
    <source>
        <dbReference type="ARBA" id="ARBA00022989"/>
    </source>
</evidence>
<dbReference type="InterPro" id="IPR004031">
    <property type="entry name" value="PMP22/EMP/MP20/Claudin"/>
</dbReference>
<feature type="compositionally biased region" description="Low complexity" evidence="5">
    <location>
        <begin position="213"/>
        <end position="235"/>
    </location>
</feature>
<name>A0AAN9BVQ3_9CAEN</name>
<organism evidence="7 8">
    <name type="scientific">Littorina saxatilis</name>
    <dbReference type="NCBI Taxonomy" id="31220"/>
    <lineage>
        <taxon>Eukaryota</taxon>
        <taxon>Metazoa</taxon>
        <taxon>Spiralia</taxon>
        <taxon>Lophotrochozoa</taxon>
        <taxon>Mollusca</taxon>
        <taxon>Gastropoda</taxon>
        <taxon>Caenogastropoda</taxon>
        <taxon>Littorinimorpha</taxon>
        <taxon>Littorinoidea</taxon>
        <taxon>Littorinidae</taxon>
        <taxon>Littorina</taxon>
    </lineage>
</organism>
<dbReference type="Pfam" id="PF00822">
    <property type="entry name" value="PMP22_Claudin"/>
    <property type="match status" value="1"/>
</dbReference>
<keyword evidence="4 6" id="KW-0472">Membrane</keyword>
<evidence type="ECO:0000313" key="8">
    <source>
        <dbReference type="Proteomes" id="UP001374579"/>
    </source>
</evidence>
<evidence type="ECO:0000256" key="2">
    <source>
        <dbReference type="ARBA" id="ARBA00022692"/>
    </source>
</evidence>
<proteinExistence type="predicted"/>
<keyword evidence="3 6" id="KW-1133">Transmembrane helix</keyword>
<dbReference type="PANTHER" id="PTHR10671:SF108">
    <property type="entry name" value="CLAUDIN FAMILY PROTEIN-RELATED"/>
    <property type="match status" value="1"/>
</dbReference>
<evidence type="ECO:0000256" key="4">
    <source>
        <dbReference type="ARBA" id="ARBA00023136"/>
    </source>
</evidence>
<feature type="transmembrane region" description="Helical" evidence="6">
    <location>
        <begin position="12"/>
        <end position="39"/>
    </location>
</feature>
<dbReference type="Proteomes" id="UP001374579">
    <property type="component" value="Unassembled WGS sequence"/>
</dbReference>
<feature type="transmembrane region" description="Helical" evidence="6">
    <location>
        <begin position="146"/>
        <end position="167"/>
    </location>
</feature>
<evidence type="ECO:0000256" key="1">
    <source>
        <dbReference type="ARBA" id="ARBA00004141"/>
    </source>
</evidence>
<dbReference type="Gene3D" id="1.20.140.150">
    <property type="match status" value="1"/>
</dbReference>
<feature type="compositionally biased region" description="Pro residues" evidence="5">
    <location>
        <begin position="263"/>
        <end position="272"/>
    </location>
</feature>
<protein>
    <submittedName>
        <fullName evidence="7">Uncharacterized protein</fullName>
    </submittedName>
</protein>
<accession>A0AAN9BVQ3</accession>
<dbReference type="PANTHER" id="PTHR10671">
    <property type="entry name" value="EPITHELIAL MEMBRANE PROTEIN-RELATED"/>
    <property type="match status" value="1"/>
</dbReference>
<feature type="transmembrane region" description="Helical" evidence="6">
    <location>
        <begin position="78"/>
        <end position="99"/>
    </location>
</feature>
<evidence type="ECO:0000256" key="5">
    <source>
        <dbReference type="SAM" id="MobiDB-lite"/>
    </source>
</evidence>